<evidence type="ECO:0000256" key="1">
    <source>
        <dbReference type="SAM" id="Phobius"/>
    </source>
</evidence>
<sequence length="409" mass="44605">MTFVAAGAVTLERPAKAEPAAIFTAGLVVASLCFNFVLCFVNTRLFSVNTGVVMAAEMALIGSAFVLVLRDNQPLYAVLAAYLSYAVFLASMQGALDMKSVRDVLIPIAFVFVGRRFGDPAMGDRLVALCVWIVLVVGLFEFFFLTQYLKFIDIFAYYVSRGTISSAAADTTGTHLFASGIRPEGRSLLPFLGDHRVSSVFLEPVSVGNFGAIAFSWTVLRNFKRPLLMMLKLLPIVAIFILADARFGLMVSLSCFVVFPIAKSIGRVPMLLAPFVALWLLAVVGILNANVAWDNGLGGRVMLSGQMLSGLDLSEVLAFVPVTRFVSDSGYTYLLAKTGLIGFAGLWGLFILYPVSNDQEWRFRVFVAVYIMALLTISNSLYSIKTAALLWYLVGCIAVKQSVGHIRRQ</sequence>
<accession>A0A6N8DQC6</accession>
<feature type="transmembrane region" description="Helical" evidence="1">
    <location>
        <begin position="75"/>
        <end position="96"/>
    </location>
</feature>
<name>A0A6N8DQC6_RHOAC</name>
<comment type="caution">
    <text evidence="2">The sequence shown here is derived from an EMBL/GenBank/DDBJ whole genome shotgun (WGS) entry which is preliminary data.</text>
</comment>
<dbReference type="RefSeq" id="WP_155447187.1">
    <property type="nucleotide sequence ID" value="NZ_JAOQNR010000017.1"/>
</dbReference>
<proteinExistence type="predicted"/>
<keyword evidence="1" id="KW-1133">Transmembrane helix</keyword>
<feature type="transmembrane region" description="Helical" evidence="1">
    <location>
        <begin position="20"/>
        <end position="41"/>
    </location>
</feature>
<feature type="transmembrane region" description="Helical" evidence="1">
    <location>
        <begin position="365"/>
        <end position="382"/>
    </location>
</feature>
<evidence type="ECO:0000313" key="3">
    <source>
        <dbReference type="Proteomes" id="UP000439113"/>
    </source>
</evidence>
<feature type="transmembrane region" description="Helical" evidence="1">
    <location>
        <begin position="271"/>
        <end position="293"/>
    </location>
</feature>
<dbReference type="EMBL" id="WNKS01000017">
    <property type="protein sequence ID" value="MTV32498.1"/>
    <property type="molecule type" value="Genomic_DNA"/>
</dbReference>
<gene>
    <name evidence="2" type="ORF">GJ654_16050</name>
</gene>
<feature type="transmembrane region" description="Helical" evidence="1">
    <location>
        <begin position="331"/>
        <end position="353"/>
    </location>
</feature>
<reference evidence="2 3" key="1">
    <citation type="submission" date="2019-11" db="EMBL/GenBank/DDBJ databases">
        <title>Whole-genome sequence of a Rhodoblastus acidophilus DSM 142.</title>
        <authorList>
            <person name="Kyndt J.A."/>
            <person name="Meyer T.E."/>
        </authorList>
    </citation>
    <scope>NUCLEOTIDE SEQUENCE [LARGE SCALE GENOMIC DNA]</scope>
    <source>
        <strain evidence="2 3">DSM 142</strain>
    </source>
</reference>
<organism evidence="2 3">
    <name type="scientific">Rhodoblastus acidophilus</name>
    <name type="common">Rhodopseudomonas acidophila</name>
    <dbReference type="NCBI Taxonomy" id="1074"/>
    <lineage>
        <taxon>Bacteria</taxon>
        <taxon>Pseudomonadati</taxon>
        <taxon>Pseudomonadota</taxon>
        <taxon>Alphaproteobacteria</taxon>
        <taxon>Hyphomicrobiales</taxon>
        <taxon>Rhodoblastaceae</taxon>
        <taxon>Rhodoblastus</taxon>
    </lineage>
</organism>
<dbReference type="Proteomes" id="UP000439113">
    <property type="component" value="Unassembled WGS sequence"/>
</dbReference>
<protein>
    <submittedName>
        <fullName evidence="2">Surface polysaccharide polymerase</fullName>
    </submittedName>
</protein>
<dbReference type="AlphaFoldDB" id="A0A6N8DQC6"/>
<feature type="transmembrane region" description="Helical" evidence="1">
    <location>
        <begin position="126"/>
        <end position="145"/>
    </location>
</feature>
<keyword evidence="1" id="KW-0472">Membrane</keyword>
<evidence type="ECO:0000313" key="2">
    <source>
        <dbReference type="EMBL" id="MTV32498.1"/>
    </source>
</evidence>
<keyword evidence="1" id="KW-0812">Transmembrane</keyword>
<feature type="transmembrane region" description="Helical" evidence="1">
    <location>
        <begin position="48"/>
        <end position="69"/>
    </location>
</feature>
<feature type="transmembrane region" description="Helical" evidence="1">
    <location>
        <begin position="233"/>
        <end position="259"/>
    </location>
</feature>
<dbReference type="OrthoDB" id="7467679at2"/>